<reference evidence="4" key="1">
    <citation type="submission" date="2020-06" db="EMBL/GenBank/DDBJ databases">
        <authorList>
            <consortium name="Wellcome Sanger Institute Data Sharing"/>
        </authorList>
    </citation>
    <scope>NUCLEOTIDE SEQUENCE [LARGE SCALE GENOMIC DNA]</scope>
</reference>
<organism evidence="4 5">
    <name type="scientific">Gouania willdenowi</name>
    <name type="common">Blunt-snouted clingfish</name>
    <name type="synonym">Lepadogaster willdenowi</name>
    <dbReference type="NCBI Taxonomy" id="441366"/>
    <lineage>
        <taxon>Eukaryota</taxon>
        <taxon>Metazoa</taxon>
        <taxon>Chordata</taxon>
        <taxon>Craniata</taxon>
        <taxon>Vertebrata</taxon>
        <taxon>Euteleostomi</taxon>
        <taxon>Actinopterygii</taxon>
        <taxon>Neopterygii</taxon>
        <taxon>Teleostei</taxon>
        <taxon>Neoteleostei</taxon>
        <taxon>Acanthomorphata</taxon>
        <taxon>Ovalentaria</taxon>
        <taxon>Blenniimorphae</taxon>
        <taxon>Blenniiformes</taxon>
        <taxon>Gobiesocoidei</taxon>
        <taxon>Gobiesocidae</taxon>
        <taxon>Gobiesocinae</taxon>
        <taxon>Gouania</taxon>
    </lineage>
</organism>
<evidence type="ECO:0000256" key="1">
    <source>
        <dbReference type="ARBA" id="ARBA00008552"/>
    </source>
</evidence>
<evidence type="ECO:0000256" key="2">
    <source>
        <dbReference type="ARBA" id="ARBA00022801"/>
    </source>
</evidence>
<dbReference type="Proteomes" id="UP000694680">
    <property type="component" value="Chromosome 18"/>
</dbReference>
<dbReference type="InterPro" id="IPR012462">
    <property type="entry name" value="UFSP1/2_DUB_cat"/>
</dbReference>
<feature type="domain" description="UFSP1/2/DUB catalytic" evidence="3">
    <location>
        <begin position="49"/>
        <end position="240"/>
    </location>
</feature>
<protein>
    <submittedName>
        <fullName evidence="4">UFM1-specific peptidase 1 (non-functional)</fullName>
    </submittedName>
</protein>
<name>A0A8C5DD65_GOUWI</name>
<sequence>ISITVVYPAVQEVAVVCSKAEDFHRRRNTMVDLVSNVHAGLPHPLPLGKCSQILGDYLYFHYGCDGVDDRGWGCGYRTIQSVASWLCSRDGAASQKNQVSPAPSLPHIQQALVTMGDKPGSFRGSRGWVGSFEASLVLDFFYGVPCKVVHVRGGELQRVAVPELHEHFDTRGSPVMMGGDRDNSSKCVVGVCTGEEDSYVLVVDPHYYGPKPDRAELQRRGWVGWRKLSSLDQTSFYNMCLPQTADVNTD</sequence>
<dbReference type="Pfam" id="PF07910">
    <property type="entry name" value="Peptidase_C78"/>
    <property type="match status" value="1"/>
</dbReference>
<dbReference type="Gene3D" id="3.90.70.130">
    <property type="match status" value="1"/>
</dbReference>
<dbReference type="Ensembl" id="ENSGWIT00000005713.1">
    <property type="protein sequence ID" value="ENSGWIP00000005319.1"/>
    <property type="gene ID" value="ENSGWIG00000002867.1"/>
</dbReference>
<dbReference type="AlphaFoldDB" id="A0A8C5DD65"/>
<evidence type="ECO:0000313" key="5">
    <source>
        <dbReference type="Proteomes" id="UP000694680"/>
    </source>
</evidence>
<dbReference type="PANTHER" id="PTHR48153:SF3">
    <property type="entry name" value="INACTIVE UFM1-SPECIFIC PROTEASE 1"/>
    <property type="match status" value="1"/>
</dbReference>
<dbReference type="GO" id="GO:0071567">
    <property type="term" value="F:deUFMylase activity"/>
    <property type="evidence" value="ECO:0007669"/>
    <property type="project" value="UniProtKB-ARBA"/>
</dbReference>
<reference evidence="4" key="2">
    <citation type="submission" date="2025-08" db="UniProtKB">
        <authorList>
            <consortium name="Ensembl"/>
        </authorList>
    </citation>
    <scope>IDENTIFICATION</scope>
</reference>
<comment type="similarity">
    <text evidence="1">Belongs to the peptidase C78 family.</text>
</comment>
<keyword evidence="5" id="KW-1185">Reference proteome</keyword>
<keyword evidence="2" id="KW-0378">Hydrolase</keyword>
<proteinExistence type="inferred from homology"/>
<accession>A0A8C5DD65</accession>
<reference evidence="4" key="3">
    <citation type="submission" date="2025-09" db="UniProtKB">
        <authorList>
            <consortium name="Ensembl"/>
        </authorList>
    </citation>
    <scope>IDENTIFICATION</scope>
</reference>
<evidence type="ECO:0000313" key="4">
    <source>
        <dbReference type="Ensembl" id="ENSGWIP00000005319.1"/>
    </source>
</evidence>
<dbReference type="PANTHER" id="PTHR48153">
    <property type="entry name" value="UFM1-SPECIFIC PROTEASE 2"/>
    <property type="match status" value="1"/>
</dbReference>
<evidence type="ECO:0000259" key="3">
    <source>
        <dbReference type="Pfam" id="PF07910"/>
    </source>
</evidence>